<dbReference type="OrthoDB" id="2735536at2759"/>
<proteinExistence type="predicted"/>
<evidence type="ECO:0000313" key="4">
    <source>
        <dbReference type="Proteomes" id="UP000594260"/>
    </source>
</evidence>
<evidence type="ECO:0000313" key="3">
    <source>
        <dbReference type="EnsemblMetazoa" id="XP_022647959"/>
    </source>
</evidence>
<name>A0A7M7MAJ2_VARDE</name>
<keyword evidence="1" id="KW-0560">Oxidoreductase</keyword>
<dbReference type="CDD" id="cd05227">
    <property type="entry name" value="AR_SDR_e"/>
    <property type="match status" value="1"/>
</dbReference>
<dbReference type="Gene3D" id="3.40.50.720">
    <property type="entry name" value="NAD(P)-binding Rossmann-like Domain"/>
    <property type="match status" value="1"/>
</dbReference>
<feature type="domain" description="NAD-dependent epimerase/dehydratase" evidence="2">
    <location>
        <begin position="6"/>
        <end position="247"/>
    </location>
</feature>
<organism evidence="3 4">
    <name type="scientific">Varroa destructor</name>
    <name type="common">Honeybee mite</name>
    <dbReference type="NCBI Taxonomy" id="109461"/>
    <lineage>
        <taxon>Eukaryota</taxon>
        <taxon>Metazoa</taxon>
        <taxon>Ecdysozoa</taxon>
        <taxon>Arthropoda</taxon>
        <taxon>Chelicerata</taxon>
        <taxon>Arachnida</taxon>
        <taxon>Acari</taxon>
        <taxon>Parasitiformes</taxon>
        <taxon>Mesostigmata</taxon>
        <taxon>Gamasina</taxon>
        <taxon>Dermanyssoidea</taxon>
        <taxon>Varroidae</taxon>
        <taxon>Varroa</taxon>
    </lineage>
</organism>
<dbReference type="InterPro" id="IPR036291">
    <property type="entry name" value="NAD(P)-bd_dom_sf"/>
</dbReference>
<dbReference type="RefSeq" id="XP_022647959.1">
    <property type="nucleotide sequence ID" value="XM_022792224.1"/>
</dbReference>
<dbReference type="Proteomes" id="UP000594260">
    <property type="component" value="Unplaced"/>
</dbReference>
<dbReference type="KEGG" id="vde:111244800"/>
<dbReference type="InterPro" id="IPR050425">
    <property type="entry name" value="NAD(P)_dehydrat-like"/>
</dbReference>
<dbReference type="OMA" id="QGQMKEK"/>
<sequence length="356" mass="39679">MPNETVLVTGASGFIGIHIMRMLLKNGYIVRGTVRSVKNEKKCKPIYECHPDAKDKVTLVEADLTKDEGWNEAVDGIKYVIHVASPFPNFAPKDPDSLVKPAVEGTLRVIKAAAKASVTRLVLTSSIASIHGHLETDNETFYDETQWSDLESPTLGWYERSKTLAEKAAWDFVKSPENTSKMELVTILPALVVGPIIGNDFGTSVEAIKRLMDGSSPMVPGLNFAFCDVRDVAEAHVKALTVPEAAGERICVVMETLWMQEASKILLKEFSPMGYRPPCHRVPKIGLWLISWFDPTVALLLPRLDKVFKYSNEKMKRILKIEPRPVETSILDTAYGLIESGIIKKTRKYKPKNIDL</sequence>
<evidence type="ECO:0000256" key="1">
    <source>
        <dbReference type="ARBA" id="ARBA00023002"/>
    </source>
</evidence>
<dbReference type="InParanoid" id="A0A7M7MAJ2"/>
<dbReference type="PANTHER" id="PTHR10366:SF848">
    <property type="entry name" value="REDUCTASE_CINNAMOYL-COA REDUCTASE, PUTATIVE-RELATED"/>
    <property type="match status" value="1"/>
</dbReference>
<dbReference type="SUPFAM" id="SSF51735">
    <property type="entry name" value="NAD(P)-binding Rossmann-fold domains"/>
    <property type="match status" value="1"/>
</dbReference>
<dbReference type="FunFam" id="3.40.50.720:FF:000336">
    <property type="entry name" value="Aldehyde reductase"/>
    <property type="match status" value="1"/>
</dbReference>
<dbReference type="AlphaFoldDB" id="A0A7M7MAJ2"/>
<dbReference type="GeneID" id="111244800"/>
<evidence type="ECO:0000259" key="2">
    <source>
        <dbReference type="Pfam" id="PF01370"/>
    </source>
</evidence>
<dbReference type="EnsemblMetazoa" id="XM_022792224">
    <property type="protein sequence ID" value="XP_022647959"/>
    <property type="gene ID" value="LOC111244800"/>
</dbReference>
<accession>A0A7M7MAJ2</accession>
<dbReference type="GO" id="GO:0016616">
    <property type="term" value="F:oxidoreductase activity, acting on the CH-OH group of donors, NAD or NADP as acceptor"/>
    <property type="evidence" value="ECO:0007669"/>
    <property type="project" value="TreeGrafter"/>
</dbReference>
<dbReference type="InterPro" id="IPR001509">
    <property type="entry name" value="Epimerase_deHydtase"/>
</dbReference>
<protein>
    <recommendedName>
        <fullName evidence="2">NAD-dependent epimerase/dehydratase domain-containing protein</fullName>
    </recommendedName>
</protein>
<dbReference type="Pfam" id="PF01370">
    <property type="entry name" value="Epimerase"/>
    <property type="match status" value="1"/>
</dbReference>
<dbReference type="PANTHER" id="PTHR10366">
    <property type="entry name" value="NAD DEPENDENT EPIMERASE/DEHYDRATASE"/>
    <property type="match status" value="1"/>
</dbReference>
<reference evidence="3" key="1">
    <citation type="submission" date="2021-01" db="UniProtKB">
        <authorList>
            <consortium name="EnsemblMetazoa"/>
        </authorList>
    </citation>
    <scope>IDENTIFICATION</scope>
</reference>
<keyword evidence="4" id="KW-1185">Reference proteome</keyword>